<accession>A0A6S6TA01</accession>
<proteinExistence type="predicted"/>
<evidence type="ECO:0000313" key="1">
    <source>
        <dbReference type="EMBL" id="CAA6812210.1"/>
    </source>
</evidence>
<gene>
    <name evidence="1" type="ORF">HELGO_WM14410</name>
</gene>
<dbReference type="InterPro" id="IPR058292">
    <property type="entry name" value="DUF7986"/>
</dbReference>
<dbReference type="AlphaFoldDB" id="A0A6S6TA01"/>
<dbReference type="EMBL" id="CACVAY010000052">
    <property type="protein sequence ID" value="CAA6812210.1"/>
    <property type="molecule type" value="Genomic_DNA"/>
</dbReference>
<sequence>MANNISRYKEIRQVGIELNTKIFETIDKADIRIAARVLGLVKGKKIVIDSESEMDRFTNFVINDYVSQDGKNLIEKYLERNSDSLTEDEKTLLDALLIAKPSLYRIVEVDKHNSSVKLTDIINKDIELTIIDIGFSQSVILDFILYTRVLCIDDIYMTSGAVMLFDGIDEKYLIEKSKLYAKKSFASSDATKRAAAFFKLYKKV</sequence>
<organism evidence="1">
    <name type="scientific">uncultured Thiotrichaceae bacterium</name>
    <dbReference type="NCBI Taxonomy" id="298394"/>
    <lineage>
        <taxon>Bacteria</taxon>
        <taxon>Pseudomonadati</taxon>
        <taxon>Pseudomonadota</taxon>
        <taxon>Gammaproteobacteria</taxon>
        <taxon>Thiotrichales</taxon>
        <taxon>Thiotrichaceae</taxon>
        <taxon>environmental samples</taxon>
    </lineage>
</organism>
<reference evidence="1" key="1">
    <citation type="submission" date="2020-01" db="EMBL/GenBank/DDBJ databases">
        <authorList>
            <person name="Meier V. D."/>
            <person name="Meier V D."/>
        </authorList>
    </citation>
    <scope>NUCLEOTIDE SEQUENCE</scope>
    <source>
        <strain evidence="1">HLG_WM_MAG_07</strain>
    </source>
</reference>
<feature type="non-terminal residue" evidence="1">
    <location>
        <position position="204"/>
    </location>
</feature>
<name>A0A6S6TA01_9GAMM</name>
<protein>
    <submittedName>
        <fullName evidence="1">Uncharacterized protein</fullName>
    </submittedName>
</protein>
<dbReference type="Pfam" id="PF25948">
    <property type="entry name" value="DUF7986"/>
    <property type="match status" value="1"/>
</dbReference>